<keyword evidence="2" id="KW-1185">Reference proteome</keyword>
<accession>A0A3P8I569</accession>
<reference evidence="1 2" key="1">
    <citation type="submission" date="2018-11" db="EMBL/GenBank/DDBJ databases">
        <authorList>
            <consortium name="Pathogen Informatics"/>
        </authorList>
    </citation>
    <scope>NUCLEOTIDE SEQUENCE [LARGE SCALE GENOMIC DNA]</scope>
    <source>
        <strain evidence="1 2">Zambia</strain>
    </source>
</reference>
<evidence type="ECO:0000313" key="2">
    <source>
        <dbReference type="Proteomes" id="UP000277204"/>
    </source>
</evidence>
<organism evidence="1 2">
    <name type="scientific">Schistosoma margrebowiei</name>
    <dbReference type="NCBI Taxonomy" id="48269"/>
    <lineage>
        <taxon>Eukaryota</taxon>
        <taxon>Metazoa</taxon>
        <taxon>Spiralia</taxon>
        <taxon>Lophotrochozoa</taxon>
        <taxon>Platyhelminthes</taxon>
        <taxon>Trematoda</taxon>
        <taxon>Digenea</taxon>
        <taxon>Strigeidida</taxon>
        <taxon>Schistosomatoidea</taxon>
        <taxon>Schistosomatidae</taxon>
        <taxon>Schistosoma</taxon>
    </lineage>
</organism>
<gene>
    <name evidence="1" type="ORF">SMRZ_LOCUS24310</name>
</gene>
<proteinExistence type="predicted"/>
<protein>
    <submittedName>
        <fullName evidence="1">Uncharacterized protein</fullName>
    </submittedName>
</protein>
<dbReference type="Proteomes" id="UP000277204">
    <property type="component" value="Unassembled WGS sequence"/>
</dbReference>
<evidence type="ECO:0000313" key="1">
    <source>
        <dbReference type="EMBL" id="VDP50746.1"/>
    </source>
</evidence>
<dbReference type="AlphaFoldDB" id="A0A3P8I569"/>
<sequence length="60" mass="6948">MRFVPLGTRQLDVHTSELCPLRDSNPVSFASNTITLPTFVYNARELRQYRGNKHSMHICQ</sequence>
<dbReference type="EMBL" id="UZAI01020301">
    <property type="protein sequence ID" value="VDP50746.1"/>
    <property type="molecule type" value="Genomic_DNA"/>
</dbReference>
<name>A0A3P8I569_9TREM</name>